<dbReference type="Gene3D" id="1.10.45.10">
    <property type="entry name" value="Vanillyl-alcohol Oxidase, Chain A, domain 4"/>
    <property type="match status" value="1"/>
</dbReference>
<dbReference type="InterPro" id="IPR016166">
    <property type="entry name" value="FAD-bd_PCMH"/>
</dbReference>
<comment type="cofactor">
    <cofactor evidence="1">
        <name>FAD</name>
        <dbReference type="ChEBI" id="CHEBI:57692"/>
    </cofactor>
</comment>
<dbReference type="InterPro" id="IPR016164">
    <property type="entry name" value="FAD-linked_Oxase-like_C"/>
</dbReference>
<sequence length="467" mass="48374">MPLIETLAAIVGPTQVLTDAADLAPYLADWRGRYQGAARCVVRPGCAEEVAALVRACAAARVPMVPQGGNTSLCGAATPDAVGEAVVISLARLNHIRALDAANNTITVEAGCTLAAVQQAAAAAGRLFPLSLASQGSCLIGGNLSTNAGGVHVLRYGNTRELTLGLEVVLPSGELWNGLRGLRKDNTGYDLKQLFIGAEGTLGIITAAVLKLFPAPRTTATAWLAIDSPAAALAVLARMQARFGAMLTACELVSGVALALVRRHLPGQTAPLPTTSAWHLLVDVSGADTAPVLLAALEECLGDALAAGEVSDVVIAQTLAQAAHLWALRENISEAQKREGFSIKHDISLPISAIPEFIAATDAALAAAFPGIRCVTFGHIGDGNLHYNQSMLDATDNARLLAGQAAVDRLIHDRVAALGGSISAEHGIGQLKRAELARYRSPVELATMRAIKQALDPLGLMNPGKVL</sequence>
<proteinExistence type="inferred from homology"/>
<dbReference type="Gene3D" id="3.30.43.10">
    <property type="entry name" value="Uridine Diphospho-n-acetylenolpyruvylglucosamine Reductase, domain 2"/>
    <property type="match status" value="1"/>
</dbReference>
<evidence type="ECO:0000313" key="7">
    <source>
        <dbReference type="Proteomes" id="UP000480275"/>
    </source>
</evidence>
<feature type="domain" description="FAD-binding PCMH-type" evidence="5">
    <location>
        <begin position="34"/>
        <end position="215"/>
    </location>
</feature>
<dbReference type="Pfam" id="PF01565">
    <property type="entry name" value="FAD_binding_4"/>
    <property type="match status" value="1"/>
</dbReference>
<dbReference type="Proteomes" id="UP000480275">
    <property type="component" value="Unassembled WGS sequence"/>
</dbReference>
<evidence type="ECO:0000259" key="5">
    <source>
        <dbReference type="PROSITE" id="PS51387"/>
    </source>
</evidence>
<dbReference type="AlphaFoldDB" id="A0A6L5JV62"/>
<protein>
    <submittedName>
        <fullName evidence="6">FAD-binding protein</fullName>
    </submittedName>
</protein>
<dbReference type="InterPro" id="IPR016171">
    <property type="entry name" value="Vanillyl_alc_oxidase_C-sub2"/>
</dbReference>
<organism evidence="6 7">
    <name type="scientific">Rhodocyclus tenuis</name>
    <name type="common">Rhodospirillum tenue</name>
    <dbReference type="NCBI Taxonomy" id="1066"/>
    <lineage>
        <taxon>Bacteria</taxon>
        <taxon>Pseudomonadati</taxon>
        <taxon>Pseudomonadota</taxon>
        <taxon>Betaproteobacteria</taxon>
        <taxon>Rhodocyclales</taxon>
        <taxon>Rhodocyclaceae</taxon>
        <taxon>Rhodocyclus</taxon>
    </lineage>
</organism>
<keyword evidence="3" id="KW-0285">Flavoprotein</keyword>
<gene>
    <name evidence="6" type="ORF">GHK24_04920</name>
</gene>
<dbReference type="InterPro" id="IPR006094">
    <property type="entry name" value="Oxid_FAD_bind_N"/>
</dbReference>
<name>A0A6L5JV62_RHOTE</name>
<dbReference type="InterPro" id="IPR036318">
    <property type="entry name" value="FAD-bd_PCMH-like_sf"/>
</dbReference>
<evidence type="ECO:0000256" key="3">
    <source>
        <dbReference type="ARBA" id="ARBA00022630"/>
    </source>
</evidence>
<dbReference type="SUPFAM" id="SSF55103">
    <property type="entry name" value="FAD-linked oxidases, C-terminal domain"/>
    <property type="match status" value="1"/>
</dbReference>
<evidence type="ECO:0000256" key="4">
    <source>
        <dbReference type="ARBA" id="ARBA00022827"/>
    </source>
</evidence>
<evidence type="ECO:0000256" key="1">
    <source>
        <dbReference type="ARBA" id="ARBA00001974"/>
    </source>
</evidence>
<dbReference type="GO" id="GO:0022904">
    <property type="term" value="P:respiratory electron transport chain"/>
    <property type="evidence" value="ECO:0007669"/>
    <property type="project" value="TreeGrafter"/>
</dbReference>
<dbReference type="GO" id="GO:0071949">
    <property type="term" value="F:FAD binding"/>
    <property type="evidence" value="ECO:0007669"/>
    <property type="project" value="InterPro"/>
</dbReference>
<dbReference type="Gene3D" id="3.30.465.10">
    <property type="match status" value="1"/>
</dbReference>
<dbReference type="FunFam" id="1.10.45.10:FF:000001">
    <property type="entry name" value="D-lactate dehydrogenase mitochondrial"/>
    <property type="match status" value="1"/>
</dbReference>
<accession>A0A6L5JV62</accession>
<dbReference type="InterPro" id="IPR016169">
    <property type="entry name" value="FAD-bd_PCMH_sub2"/>
</dbReference>
<evidence type="ECO:0000313" key="6">
    <source>
        <dbReference type="EMBL" id="MQY51119.1"/>
    </source>
</evidence>
<comment type="caution">
    <text evidence="6">The sequence shown here is derived from an EMBL/GenBank/DDBJ whole genome shotgun (WGS) entry which is preliminary data.</text>
</comment>
<dbReference type="Gene3D" id="3.30.70.2190">
    <property type="match status" value="1"/>
</dbReference>
<dbReference type="Pfam" id="PF02913">
    <property type="entry name" value="FAD-oxidase_C"/>
    <property type="match status" value="1"/>
</dbReference>
<dbReference type="InterPro" id="IPR004113">
    <property type="entry name" value="FAD-bd_oxidored_4_C"/>
</dbReference>
<comment type="similarity">
    <text evidence="2">Belongs to the FAD-binding oxidoreductase/transferase type 4 family.</text>
</comment>
<dbReference type="PANTHER" id="PTHR43716">
    <property type="entry name" value="D-2-HYDROXYGLUTARATE DEHYDROGENASE, MITOCHONDRIAL"/>
    <property type="match status" value="1"/>
</dbReference>
<dbReference type="PROSITE" id="PS51387">
    <property type="entry name" value="FAD_PCMH"/>
    <property type="match status" value="1"/>
</dbReference>
<dbReference type="Gene3D" id="3.30.70.2740">
    <property type="match status" value="1"/>
</dbReference>
<dbReference type="EMBL" id="WIXJ01000002">
    <property type="protein sequence ID" value="MQY51119.1"/>
    <property type="molecule type" value="Genomic_DNA"/>
</dbReference>
<dbReference type="GO" id="GO:0003824">
    <property type="term" value="F:catalytic activity"/>
    <property type="evidence" value="ECO:0007669"/>
    <property type="project" value="InterPro"/>
</dbReference>
<dbReference type="OrthoDB" id="8522822at2"/>
<dbReference type="InterPro" id="IPR051264">
    <property type="entry name" value="FAD-oxidored/transferase_4"/>
</dbReference>
<keyword evidence="4" id="KW-0274">FAD</keyword>
<dbReference type="InterPro" id="IPR016167">
    <property type="entry name" value="FAD-bd_PCMH_sub1"/>
</dbReference>
<dbReference type="PANTHER" id="PTHR43716:SF2">
    <property type="entry name" value="BLL6224 PROTEIN"/>
    <property type="match status" value="1"/>
</dbReference>
<reference evidence="6 7" key="1">
    <citation type="submission" date="2019-10" db="EMBL/GenBank/DDBJ databases">
        <title>Whole-genome sequence of the purple nonsulfur photosynthetic bacterium Rhodocyclus tenuis.</title>
        <authorList>
            <person name="Kyndt J.A."/>
            <person name="Meyer T.E."/>
        </authorList>
    </citation>
    <scope>NUCLEOTIDE SEQUENCE [LARGE SCALE GENOMIC DNA]</scope>
    <source>
        <strain evidence="6 7">DSM 110</strain>
    </source>
</reference>
<evidence type="ECO:0000256" key="2">
    <source>
        <dbReference type="ARBA" id="ARBA00008000"/>
    </source>
</evidence>
<dbReference type="SUPFAM" id="SSF56176">
    <property type="entry name" value="FAD-binding/transporter-associated domain-like"/>
    <property type="match status" value="1"/>
</dbReference>